<feature type="non-terminal residue" evidence="1">
    <location>
        <position position="1"/>
    </location>
</feature>
<organism evidence="1">
    <name type="scientific">marine sediment metagenome</name>
    <dbReference type="NCBI Taxonomy" id="412755"/>
    <lineage>
        <taxon>unclassified sequences</taxon>
        <taxon>metagenomes</taxon>
        <taxon>ecological metagenomes</taxon>
    </lineage>
</organism>
<proteinExistence type="predicted"/>
<reference evidence="1" key="1">
    <citation type="journal article" date="2015" name="Nature">
        <title>Complex archaea that bridge the gap between prokaryotes and eukaryotes.</title>
        <authorList>
            <person name="Spang A."/>
            <person name="Saw J.H."/>
            <person name="Jorgensen S.L."/>
            <person name="Zaremba-Niedzwiedzka K."/>
            <person name="Martijn J."/>
            <person name="Lind A.E."/>
            <person name="van Eijk R."/>
            <person name="Schleper C."/>
            <person name="Guy L."/>
            <person name="Ettema T.J."/>
        </authorList>
    </citation>
    <scope>NUCLEOTIDE SEQUENCE</scope>
</reference>
<evidence type="ECO:0000313" key="1">
    <source>
        <dbReference type="EMBL" id="KKM94232.1"/>
    </source>
</evidence>
<protein>
    <submittedName>
        <fullName evidence="1">Uncharacterized protein</fullName>
    </submittedName>
</protein>
<gene>
    <name evidence="1" type="ORF">LCGC14_1200510</name>
</gene>
<sequence length="58" mass="6560">PPIVPDEYSGGFDVLRRKVARAKAQRRRRPPLVTGTMATVMLPTFSELRRRKGARPAK</sequence>
<comment type="caution">
    <text evidence="1">The sequence shown here is derived from an EMBL/GenBank/DDBJ whole genome shotgun (WGS) entry which is preliminary data.</text>
</comment>
<dbReference type="EMBL" id="LAZR01006166">
    <property type="protein sequence ID" value="KKM94232.1"/>
    <property type="molecule type" value="Genomic_DNA"/>
</dbReference>
<accession>A0A0F9PLV3</accession>
<name>A0A0F9PLV3_9ZZZZ</name>
<dbReference type="AlphaFoldDB" id="A0A0F9PLV3"/>